<organism evidence="2 3">
    <name type="scientific">Streptomyces filamentosus</name>
    <name type="common">Streptomyces roseosporus</name>
    <dbReference type="NCBI Taxonomy" id="67294"/>
    <lineage>
        <taxon>Bacteria</taxon>
        <taxon>Bacillati</taxon>
        <taxon>Actinomycetota</taxon>
        <taxon>Actinomycetes</taxon>
        <taxon>Kitasatosporales</taxon>
        <taxon>Streptomycetaceae</taxon>
        <taxon>Streptomyces</taxon>
    </lineage>
</organism>
<dbReference type="Proteomes" id="UP000632849">
    <property type="component" value="Unassembled WGS sequence"/>
</dbReference>
<dbReference type="GO" id="GO:0003824">
    <property type="term" value="F:catalytic activity"/>
    <property type="evidence" value="ECO:0007669"/>
    <property type="project" value="InterPro"/>
</dbReference>
<dbReference type="InterPro" id="IPR003382">
    <property type="entry name" value="Flavoprotein"/>
</dbReference>
<dbReference type="AlphaFoldDB" id="A0A919BU62"/>
<reference evidence="2" key="2">
    <citation type="submission" date="2020-09" db="EMBL/GenBank/DDBJ databases">
        <authorList>
            <person name="Sun Q."/>
            <person name="Ohkuma M."/>
        </authorList>
    </citation>
    <scope>NUCLEOTIDE SEQUENCE</scope>
    <source>
        <strain evidence="2">JCM 4122</strain>
    </source>
</reference>
<reference evidence="2" key="1">
    <citation type="journal article" date="2014" name="Int. J. Syst. Evol. Microbiol.">
        <title>Complete genome sequence of Corynebacterium casei LMG S-19264T (=DSM 44701T), isolated from a smear-ripened cheese.</title>
        <authorList>
            <consortium name="US DOE Joint Genome Institute (JGI-PGF)"/>
            <person name="Walter F."/>
            <person name="Albersmeier A."/>
            <person name="Kalinowski J."/>
            <person name="Ruckert C."/>
        </authorList>
    </citation>
    <scope>NUCLEOTIDE SEQUENCE</scope>
    <source>
        <strain evidence="2">JCM 4122</strain>
    </source>
</reference>
<dbReference type="RefSeq" id="WP_190043325.1">
    <property type="nucleotide sequence ID" value="NZ_BNBE01000002.1"/>
</dbReference>
<name>A0A919BU62_STRFL</name>
<gene>
    <name evidence="2" type="ORF">GCM10017667_54470</name>
</gene>
<dbReference type="Pfam" id="PF02441">
    <property type="entry name" value="Flavoprotein"/>
    <property type="match status" value="1"/>
</dbReference>
<evidence type="ECO:0000313" key="2">
    <source>
        <dbReference type="EMBL" id="GHG13616.1"/>
    </source>
</evidence>
<dbReference type="EMBL" id="BNBE01000002">
    <property type="protein sequence ID" value="GHG13616.1"/>
    <property type="molecule type" value="Genomic_DNA"/>
</dbReference>
<evidence type="ECO:0000313" key="3">
    <source>
        <dbReference type="Proteomes" id="UP000632849"/>
    </source>
</evidence>
<dbReference type="InterPro" id="IPR036551">
    <property type="entry name" value="Flavin_trans-like"/>
</dbReference>
<dbReference type="SUPFAM" id="SSF52507">
    <property type="entry name" value="Homo-oligomeric flavin-containing Cys decarboxylases, HFCD"/>
    <property type="match status" value="1"/>
</dbReference>
<evidence type="ECO:0000259" key="1">
    <source>
        <dbReference type="Pfam" id="PF02441"/>
    </source>
</evidence>
<comment type="caution">
    <text evidence="2">The sequence shown here is derived from an EMBL/GenBank/DDBJ whole genome shotgun (WGS) entry which is preliminary data.</text>
</comment>
<accession>A0A919BU62</accession>
<feature type="domain" description="Flavoprotein" evidence="1">
    <location>
        <begin position="7"/>
        <end position="137"/>
    </location>
</feature>
<dbReference type="Gene3D" id="3.40.50.1950">
    <property type="entry name" value="Flavin prenyltransferase-like"/>
    <property type="match status" value="1"/>
</dbReference>
<proteinExistence type="predicted"/>
<sequence length="177" mass="18918">MTRTLYLFSSAAPPVFDIARVIEEAQADGWDVCLGLTPTAAGWLHESLDGLAALTGRPVRWDYRLPGDPDVWPKPDAILVAPATFNTVNAWALGITHKWLVGVVAEGIGKGIPIAVMPCVNSAYTAHPQWERSIETLRGAGVTVVYGEGGFVPNEPGQGDRSAYPWPAALKAVSDLL</sequence>
<protein>
    <submittedName>
        <fullName evidence="2">Flavoprotein</fullName>
    </submittedName>
</protein>
<keyword evidence="3" id="KW-1185">Reference proteome</keyword>